<dbReference type="Pfam" id="PF01782">
    <property type="entry name" value="RimM"/>
    <property type="match status" value="1"/>
</dbReference>
<evidence type="ECO:0000256" key="3">
    <source>
        <dbReference type="ARBA" id="ARBA00022552"/>
    </source>
</evidence>
<keyword evidence="2 5" id="KW-0690">Ribosome biogenesis</keyword>
<dbReference type="HAMAP" id="MF_00014">
    <property type="entry name" value="Ribosome_mat_RimM"/>
    <property type="match status" value="1"/>
</dbReference>
<protein>
    <recommendedName>
        <fullName evidence="5">Ribosome maturation factor RimM</fullName>
    </recommendedName>
</protein>
<dbReference type="Gene3D" id="2.40.30.60">
    <property type="entry name" value="RimM"/>
    <property type="match status" value="1"/>
</dbReference>
<dbReference type="SUPFAM" id="SSF50346">
    <property type="entry name" value="PRC-barrel domain"/>
    <property type="match status" value="1"/>
</dbReference>
<keyword evidence="9" id="KW-1185">Reference proteome</keyword>
<dbReference type="Gene3D" id="2.30.30.240">
    <property type="entry name" value="PRC-barrel domain"/>
    <property type="match status" value="1"/>
</dbReference>
<comment type="function">
    <text evidence="5">An accessory protein needed during the final step in the assembly of 30S ribosomal subunit, possibly for assembly of the head region. Essential for efficient processing of 16S rRNA. May be needed both before and after RbfA during the maturation of 16S rRNA. It has affinity for free ribosomal 30S subunits but not for 70S ribosomes.</text>
</comment>
<evidence type="ECO:0000256" key="5">
    <source>
        <dbReference type="HAMAP-Rule" id="MF_00014"/>
    </source>
</evidence>
<dbReference type="InterPro" id="IPR002676">
    <property type="entry name" value="RimM_N"/>
</dbReference>
<dbReference type="HOGENOM" id="CLU_077636_0_0_11"/>
<evidence type="ECO:0000259" key="7">
    <source>
        <dbReference type="Pfam" id="PF24986"/>
    </source>
</evidence>
<comment type="similarity">
    <text evidence="5">Belongs to the RimM family.</text>
</comment>
<dbReference type="InterPro" id="IPR011033">
    <property type="entry name" value="PRC_barrel-like_sf"/>
</dbReference>
<comment type="domain">
    <text evidence="5">The PRC barrel domain binds ribosomal protein uS19.</text>
</comment>
<comment type="subunit">
    <text evidence="5">Binds ribosomal protein uS19.</text>
</comment>
<dbReference type="InterPro" id="IPR036976">
    <property type="entry name" value="RimM_N_sf"/>
</dbReference>
<dbReference type="Pfam" id="PF24986">
    <property type="entry name" value="PRC_RimM"/>
    <property type="match status" value="1"/>
</dbReference>
<dbReference type="GO" id="GO:0043022">
    <property type="term" value="F:ribosome binding"/>
    <property type="evidence" value="ECO:0007669"/>
    <property type="project" value="InterPro"/>
</dbReference>
<dbReference type="GO" id="GO:0005737">
    <property type="term" value="C:cytoplasm"/>
    <property type="evidence" value="ECO:0007669"/>
    <property type="project" value="UniProtKB-SubCell"/>
</dbReference>
<dbReference type="InterPro" id="IPR009000">
    <property type="entry name" value="Transl_B-barrel_sf"/>
</dbReference>
<dbReference type="eggNOG" id="COG0806">
    <property type="taxonomic scope" value="Bacteria"/>
</dbReference>
<evidence type="ECO:0000259" key="6">
    <source>
        <dbReference type="Pfam" id="PF01782"/>
    </source>
</evidence>
<dbReference type="NCBIfam" id="TIGR02273">
    <property type="entry name" value="16S_RimM"/>
    <property type="match status" value="1"/>
</dbReference>
<dbReference type="PANTHER" id="PTHR33692:SF1">
    <property type="entry name" value="RIBOSOME MATURATION FACTOR RIMM"/>
    <property type="match status" value="1"/>
</dbReference>
<dbReference type="Proteomes" id="UP000002247">
    <property type="component" value="Chromosome"/>
</dbReference>
<dbReference type="PANTHER" id="PTHR33692">
    <property type="entry name" value="RIBOSOME MATURATION FACTOR RIMM"/>
    <property type="match status" value="1"/>
</dbReference>
<dbReference type="EMBL" id="CP001958">
    <property type="protein sequence ID" value="ADG98426.1"/>
    <property type="molecule type" value="Genomic_DNA"/>
</dbReference>
<feature type="domain" description="Ribosome maturation factor RimM PRC barrel" evidence="7">
    <location>
        <begin position="100"/>
        <end position="168"/>
    </location>
</feature>
<dbReference type="STRING" id="640132.Srot_1969"/>
<dbReference type="KEGG" id="srt:Srot_1969"/>
<evidence type="ECO:0000256" key="4">
    <source>
        <dbReference type="ARBA" id="ARBA00023186"/>
    </source>
</evidence>
<evidence type="ECO:0000313" key="8">
    <source>
        <dbReference type="EMBL" id="ADG98426.1"/>
    </source>
</evidence>
<evidence type="ECO:0000313" key="9">
    <source>
        <dbReference type="Proteomes" id="UP000002247"/>
    </source>
</evidence>
<dbReference type="GO" id="GO:0006364">
    <property type="term" value="P:rRNA processing"/>
    <property type="evidence" value="ECO:0007669"/>
    <property type="project" value="UniProtKB-UniRule"/>
</dbReference>
<dbReference type="GO" id="GO:0042274">
    <property type="term" value="P:ribosomal small subunit biogenesis"/>
    <property type="evidence" value="ECO:0007669"/>
    <property type="project" value="UniProtKB-UniRule"/>
</dbReference>
<evidence type="ECO:0000256" key="1">
    <source>
        <dbReference type="ARBA" id="ARBA00022490"/>
    </source>
</evidence>
<keyword evidence="4 5" id="KW-0143">Chaperone</keyword>
<reference evidence="8 9" key="1">
    <citation type="journal article" date="2010" name="Stand. Genomic Sci.">
        <title>Complete genome sequence of Segniliparus rotundus type strain (CDC 1076).</title>
        <authorList>
            <person name="Sikorski J."/>
            <person name="Lapidus A."/>
            <person name="Copeland A."/>
            <person name="Misra M."/>
            <person name="Glavina Del Rio T."/>
            <person name="Nolan M."/>
            <person name="Lucas S."/>
            <person name="Chen F."/>
            <person name="Tice H."/>
            <person name="Cheng J.F."/>
            <person name="Jando M."/>
            <person name="Schneider S."/>
            <person name="Bruce D."/>
            <person name="Goodwin L."/>
            <person name="Pitluck S."/>
            <person name="Liolios K."/>
            <person name="Mikhailova N."/>
            <person name="Pati A."/>
            <person name="Ivanova N."/>
            <person name="Mavromatis K."/>
            <person name="Chen A."/>
            <person name="Palaniappan K."/>
            <person name="Chertkov O."/>
            <person name="Land M."/>
            <person name="Hauser L."/>
            <person name="Chang Y.J."/>
            <person name="Jeffries C.D."/>
            <person name="Brettin T."/>
            <person name="Detter J.C."/>
            <person name="Han C."/>
            <person name="Rohde M."/>
            <person name="Goker M."/>
            <person name="Bristow J."/>
            <person name="Eisen J.A."/>
            <person name="Markowitz V."/>
            <person name="Hugenholtz P."/>
            <person name="Kyrpides N.C."/>
            <person name="Klenk H.P."/>
        </authorList>
    </citation>
    <scope>NUCLEOTIDE SEQUENCE [LARGE SCALE GENOMIC DNA]</scope>
    <source>
        <strain evidence="9">ATCC BAA-972 / CDC 1076 / CIP 108378 / DSM 44985 / JCM 13578</strain>
    </source>
</reference>
<sequence>MVGRIAKSHGLTGEVAVEIRTDDPERRFAPGSTLLLRMPKAKQADKALHVLSAREHASHLLVTFAEVMDRAAADSLRGALLVVRTEDLPPSEDPDEFYDHELVGLRIVDRAGGGELGEVADVVHSAGGDWLVARVEGGREVLVPFVAAIVVEVSLAEKTAWVELPEGLLDL</sequence>
<name>D6Z8Z6_SEGRD</name>
<keyword evidence="3 5" id="KW-0698">rRNA processing</keyword>
<proteinExistence type="inferred from homology"/>
<keyword evidence="1 5" id="KW-0963">Cytoplasm</keyword>
<dbReference type="GO" id="GO:0005840">
    <property type="term" value="C:ribosome"/>
    <property type="evidence" value="ECO:0007669"/>
    <property type="project" value="InterPro"/>
</dbReference>
<dbReference type="SUPFAM" id="SSF50447">
    <property type="entry name" value="Translation proteins"/>
    <property type="match status" value="1"/>
</dbReference>
<gene>
    <name evidence="5" type="primary">rimM</name>
    <name evidence="8" type="ordered locus">Srot_1969</name>
</gene>
<dbReference type="InterPro" id="IPR056792">
    <property type="entry name" value="PRC_RimM"/>
</dbReference>
<comment type="subcellular location">
    <subcellularLocation>
        <location evidence="5">Cytoplasm</location>
    </subcellularLocation>
</comment>
<dbReference type="InterPro" id="IPR011961">
    <property type="entry name" value="RimM"/>
</dbReference>
<dbReference type="AlphaFoldDB" id="D6Z8Z6"/>
<organism evidence="8 9">
    <name type="scientific">Segniliparus rotundus (strain ATCC BAA-972 / CDC 1076 / CIP 108378 / DSM 44985 / JCM 13578)</name>
    <dbReference type="NCBI Taxonomy" id="640132"/>
    <lineage>
        <taxon>Bacteria</taxon>
        <taxon>Bacillati</taxon>
        <taxon>Actinomycetota</taxon>
        <taxon>Actinomycetes</taxon>
        <taxon>Mycobacteriales</taxon>
        <taxon>Segniliparaceae</taxon>
        <taxon>Segniliparus</taxon>
    </lineage>
</organism>
<evidence type="ECO:0000256" key="2">
    <source>
        <dbReference type="ARBA" id="ARBA00022517"/>
    </source>
</evidence>
<feature type="domain" description="RimM N-terminal" evidence="6">
    <location>
        <begin position="2"/>
        <end position="86"/>
    </location>
</feature>
<accession>D6Z8Z6</accession>